<keyword evidence="2" id="KW-1133">Transmembrane helix</keyword>
<reference evidence="3" key="2">
    <citation type="submission" date="2020-11" db="EMBL/GenBank/DDBJ databases">
        <authorList>
            <consortium name="DOE Joint Genome Institute"/>
            <person name="Kuo A."/>
            <person name="Miyauchi S."/>
            <person name="Kiss E."/>
            <person name="Drula E."/>
            <person name="Kohler A."/>
            <person name="Sanchez-Garcia M."/>
            <person name="Andreopoulos B."/>
            <person name="Barry K.W."/>
            <person name="Bonito G."/>
            <person name="Buee M."/>
            <person name="Carver A."/>
            <person name="Chen C."/>
            <person name="Cichocki N."/>
            <person name="Clum A."/>
            <person name="Culley D."/>
            <person name="Crous P.W."/>
            <person name="Fauchery L."/>
            <person name="Girlanda M."/>
            <person name="Hayes R."/>
            <person name="Keri Z."/>
            <person name="Labutti K."/>
            <person name="Lipzen A."/>
            <person name="Lombard V."/>
            <person name="Magnuson J."/>
            <person name="Maillard F."/>
            <person name="Morin E."/>
            <person name="Murat C."/>
            <person name="Nolan M."/>
            <person name="Ohm R."/>
            <person name="Pangilinan J."/>
            <person name="Pereira M."/>
            <person name="Perotto S."/>
            <person name="Peter M."/>
            <person name="Riley R."/>
            <person name="Sitrit Y."/>
            <person name="Stielow B."/>
            <person name="Szollosi G."/>
            <person name="Zifcakova L."/>
            <person name="Stursova M."/>
            <person name="Spatafora J.W."/>
            <person name="Tedersoo L."/>
            <person name="Vaario L.-M."/>
            <person name="Yamada A."/>
            <person name="Yan M."/>
            <person name="Wang P."/>
            <person name="Xu J."/>
            <person name="Bruns T."/>
            <person name="Baldrian P."/>
            <person name="Vilgalys R."/>
            <person name="Henrissat B."/>
            <person name="Grigoriev I.V."/>
            <person name="Hibbett D."/>
            <person name="Nagy L.G."/>
            <person name="Martin F.M."/>
        </authorList>
    </citation>
    <scope>NUCLEOTIDE SEQUENCE</scope>
    <source>
        <strain evidence="3">UH-Tt-Lm1</strain>
    </source>
</reference>
<accession>A0A9P6HAF7</accession>
<evidence type="ECO:0000256" key="2">
    <source>
        <dbReference type="SAM" id="Phobius"/>
    </source>
</evidence>
<keyword evidence="2" id="KW-0472">Membrane</keyword>
<dbReference type="OrthoDB" id="3304881at2759"/>
<proteinExistence type="predicted"/>
<reference evidence="3" key="1">
    <citation type="journal article" date="2020" name="Nat. Commun.">
        <title>Large-scale genome sequencing of mycorrhizal fungi provides insights into the early evolution of symbiotic traits.</title>
        <authorList>
            <person name="Miyauchi S."/>
            <person name="Kiss E."/>
            <person name="Kuo A."/>
            <person name="Drula E."/>
            <person name="Kohler A."/>
            <person name="Sanchez-Garcia M."/>
            <person name="Morin E."/>
            <person name="Andreopoulos B."/>
            <person name="Barry K.W."/>
            <person name="Bonito G."/>
            <person name="Buee M."/>
            <person name="Carver A."/>
            <person name="Chen C."/>
            <person name="Cichocki N."/>
            <person name="Clum A."/>
            <person name="Culley D."/>
            <person name="Crous P.W."/>
            <person name="Fauchery L."/>
            <person name="Girlanda M."/>
            <person name="Hayes R.D."/>
            <person name="Keri Z."/>
            <person name="LaButti K."/>
            <person name="Lipzen A."/>
            <person name="Lombard V."/>
            <person name="Magnuson J."/>
            <person name="Maillard F."/>
            <person name="Murat C."/>
            <person name="Nolan M."/>
            <person name="Ohm R.A."/>
            <person name="Pangilinan J."/>
            <person name="Pereira M.F."/>
            <person name="Perotto S."/>
            <person name="Peter M."/>
            <person name="Pfister S."/>
            <person name="Riley R."/>
            <person name="Sitrit Y."/>
            <person name="Stielow J.B."/>
            <person name="Szollosi G."/>
            <person name="Zifcakova L."/>
            <person name="Stursova M."/>
            <person name="Spatafora J.W."/>
            <person name="Tedersoo L."/>
            <person name="Vaario L.M."/>
            <person name="Yamada A."/>
            <person name="Yan M."/>
            <person name="Wang P."/>
            <person name="Xu J."/>
            <person name="Bruns T."/>
            <person name="Baldrian P."/>
            <person name="Vilgalys R."/>
            <person name="Dunand C."/>
            <person name="Henrissat B."/>
            <person name="Grigoriev I.V."/>
            <person name="Hibbett D."/>
            <person name="Nagy L.G."/>
            <person name="Martin F.M."/>
        </authorList>
    </citation>
    <scope>NUCLEOTIDE SEQUENCE</scope>
    <source>
        <strain evidence="3">UH-Tt-Lm1</strain>
    </source>
</reference>
<keyword evidence="2" id="KW-0812">Transmembrane</keyword>
<protein>
    <submittedName>
        <fullName evidence="3">Uncharacterized protein</fullName>
    </submittedName>
</protein>
<evidence type="ECO:0000313" key="4">
    <source>
        <dbReference type="Proteomes" id="UP000736335"/>
    </source>
</evidence>
<evidence type="ECO:0000313" key="3">
    <source>
        <dbReference type="EMBL" id="KAF9782721.1"/>
    </source>
</evidence>
<comment type="caution">
    <text evidence="3">The sequence shown here is derived from an EMBL/GenBank/DDBJ whole genome shotgun (WGS) entry which is preliminary data.</text>
</comment>
<feature type="transmembrane region" description="Helical" evidence="2">
    <location>
        <begin position="6"/>
        <end position="24"/>
    </location>
</feature>
<organism evidence="3 4">
    <name type="scientific">Thelephora terrestris</name>
    <dbReference type="NCBI Taxonomy" id="56493"/>
    <lineage>
        <taxon>Eukaryota</taxon>
        <taxon>Fungi</taxon>
        <taxon>Dikarya</taxon>
        <taxon>Basidiomycota</taxon>
        <taxon>Agaricomycotina</taxon>
        <taxon>Agaricomycetes</taxon>
        <taxon>Thelephorales</taxon>
        <taxon>Thelephoraceae</taxon>
        <taxon>Thelephora</taxon>
    </lineage>
</organism>
<dbReference type="AlphaFoldDB" id="A0A9P6HAF7"/>
<gene>
    <name evidence="3" type="ORF">BJ322DRAFT_1072205</name>
</gene>
<dbReference type="Proteomes" id="UP000736335">
    <property type="component" value="Unassembled WGS sequence"/>
</dbReference>
<feature type="transmembrane region" description="Helical" evidence="2">
    <location>
        <begin position="33"/>
        <end position="55"/>
    </location>
</feature>
<name>A0A9P6HAF7_9AGAM</name>
<feature type="compositionally biased region" description="Polar residues" evidence="1">
    <location>
        <begin position="461"/>
        <end position="473"/>
    </location>
</feature>
<keyword evidence="4" id="KW-1185">Reference proteome</keyword>
<evidence type="ECO:0000256" key="1">
    <source>
        <dbReference type="SAM" id="MobiDB-lite"/>
    </source>
</evidence>
<dbReference type="EMBL" id="WIUZ02000011">
    <property type="protein sequence ID" value="KAF9782721.1"/>
    <property type="molecule type" value="Genomic_DNA"/>
</dbReference>
<feature type="region of interest" description="Disordered" evidence="1">
    <location>
        <begin position="449"/>
        <end position="474"/>
    </location>
</feature>
<sequence length="741" mass="84331">MEALPVLLQFALLLFNIGLIVYLWDLDRSAADVLLAVTCTGFAFYAGIAVLATTWEDCPFQTPLSLVLLRLLPWVKEIKTRVQARAWLRRLYAALSQPKRVEGDDHQMTPIGEETTTAQLLGNVREDSTQDDAYMKLSNPVFWRTDPLFTPPLTIDTAAAAGFWLIENSTDFSAAAAVAGAFPEFQWPSHHHSIKALIRLRDTYTECFRAPKLDKPARLEALQSAAAYYVLYHAWLLWSESNSGEVEVEKPPSDLPLDLLLLHKDSDEWHGYDLFEYLQLHVEDRSVPVTSAEFLSYIAPYWFCGDSDSTVRFRSGRLQSLEGLITVLKSSKALVPTTLTSCVLCVGAAMDFPLHPEDLIRVDKSKFLVSTFKMVVEHIHNVVLNRGRRYRHAAEALEILLTLTFGHTTLPLVDAAWIDELLKLAADGDMRDEVFTLFLQLSARRTEGGASVDPVQPLKQDPQSLGRTATSETRTPDDTLFSKVVANIQTHDWEDPAVSGGLLAIRNIRQLEPSLLNDDTLQTFYDAMNRDNPFRVRQAAYDVMVVTQNQWLELERLRPKLEDLDFFRQMYHVVFDMARPDYQKSFLAMMDDLSKEVYWHPYLRKAMDIWLPFRREGWSQIFNIIENVGGLPPAKRDDRSFSSLNDYLQQLIVDGWRAVPGRPVHDLTAARLKPLAEVTGRFYLFDDAHRKEVLTEVERVIDLLGRRHDNGYDGPGQDVVAIVDDLLKKLRSPLIRKPTDD</sequence>